<keyword evidence="2" id="KW-0479">Metal-binding</keyword>
<proteinExistence type="predicted"/>
<keyword evidence="1" id="KW-0004">4Fe-4S</keyword>
<dbReference type="Proteomes" id="UP000007382">
    <property type="component" value="Chromosome"/>
</dbReference>
<evidence type="ECO:0000256" key="1">
    <source>
        <dbReference type="ARBA" id="ARBA00022485"/>
    </source>
</evidence>
<dbReference type="InterPro" id="IPR006657">
    <property type="entry name" value="MoPterin_dinucl-bd_dom"/>
</dbReference>
<dbReference type="SUPFAM" id="SSF53706">
    <property type="entry name" value="Formate dehydrogenase/DMSO reductase, domains 1-3"/>
    <property type="match status" value="1"/>
</dbReference>
<accession>I0IQ25</accession>
<name>I0IQ25_LEPFC</name>
<dbReference type="EMBL" id="AP012342">
    <property type="protein sequence ID" value="BAM07374.1"/>
    <property type="molecule type" value="Genomic_DNA"/>
</dbReference>
<dbReference type="eggNOG" id="COG3383">
    <property type="taxonomic scope" value="Bacteria"/>
</dbReference>
<dbReference type="GO" id="GO:0051539">
    <property type="term" value="F:4 iron, 4 sulfur cluster binding"/>
    <property type="evidence" value="ECO:0007669"/>
    <property type="project" value="UniProtKB-KW"/>
</dbReference>
<evidence type="ECO:0000259" key="6">
    <source>
        <dbReference type="PROSITE" id="PS51669"/>
    </source>
</evidence>
<evidence type="ECO:0000313" key="8">
    <source>
        <dbReference type="Proteomes" id="UP000007382"/>
    </source>
</evidence>
<dbReference type="GO" id="GO:0016020">
    <property type="term" value="C:membrane"/>
    <property type="evidence" value="ECO:0007669"/>
    <property type="project" value="TreeGrafter"/>
</dbReference>
<dbReference type="GO" id="GO:0043546">
    <property type="term" value="F:molybdopterin cofactor binding"/>
    <property type="evidence" value="ECO:0007669"/>
    <property type="project" value="InterPro"/>
</dbReference>
<keyword evidence="8" id="KW-1185">Reference proteome</keyword>
<evidence type="ECO:0000256" key="5">
    <source>
        <dbReference type="SAM" id="MobiDB-lite"/>
    </source>
</evidence>
<protein>
    <submittedName>
        <fullName evidence="7">Putative NADH dehydrogenase, subunit G</fullName>
    </submittedName>
</protein>
<dbReference type="InterPro" id="IPR050123">
    <property type="entry name" value="Prok_molybdopt-oxidoreductase"/>
</dbReference>
<gene>
    <name evidence="7" type="ordered locus">LFE_1694</name>
</gene>
<dbReference type="Gene3D" id="2.40.40.20">
    <property type="match status" value="1"/>
</dbReference>
<dbReference type="GO" id="GO:0046872">
    <property type="term" value="F:metal ion binding"/>
    <property type="evidence" value="ECO:0007669"/>
    <property type="project" value="UniProtKB-KW"/>
</dbReference>
<keyword evidence="4" id="KW-0411">Iron-sulfur</keyword>
<dbReference type="GO" id="GO:0003954">
    <property type="term" value="F:NADH dehydrogenase activity"/>
    <property type="evidence" value="ECO:0007669"/>
    <property type="project" value="TreeGrafter"/>
</dbReference>
<reference evidence="7 8" key="1">
    <citation type="journal article" date="2012" name="J. Bacteriol.">
        <title>Complete Genome Sequence of Leptospirillum ferrooxidans Strain C2-3, Isolated from a Fresh Volcanic Ash Deposit on the Island of Miyake, Japan.</title>
        <authorList>
            <person name="Fujimura R."/>
            <person name="Sato Y."/>
            <person name="Nishizawa T."/>
            <person name="Oshima K."/>
            <person name="Kim S.-W."/>
            <person name="Hattori M."/>
            <person name="Kamijo T."/>
            <person name="Ohta H."/>
        </authorList>
    </citation>
    <scope>NUCLEOTIDE SEQUENCE [LARGE SCALE GENOMIC DNA]</scope>
    <source>
        <strain evidence="7 8">C2-3</strain>
    </source>
</reference>
<dbReference type="STRING" id="1162668.LFE_1694"/>
<dbReference type="KEGG" id="lfc:LFE_1694"/>
<dbReference type="Gene3D" id="3.30.200.210">
    <property type="match status" value="1"/>
</dbReference>
<dbReference type="Gene3D" id="3.40.228.10">
    <property type="entry name" value="Dimethylsulfoxide Reductase, domain 2"/>
    <property type="match status" value="1"/>
</dbReference>
<dbReference type="InterPro" id="IPR006656">
    <property type="entry name" value="Mopterin_OxRdtase"/>
</dbReference>
<dbReference type="PANTHER" id="PTHR43105:SF10">
    <property type="entry name" value="NADH-QUINONE OXIDOREDUCTASE SUBUNIT G"/>
    <property type="match status" value="1"/>
</dbReference>
<dbReference type="eggNOG" id="COG1034">
    <property type="taxonomic scope" value="Bacteria"/>
</dbReference>
<dbReference type="Gene3D" id="3.40.50.740">
    <property type="match status" value="1"/>
</dbReference>
<evidence type="ECO:0000256" key="2">
    <source>
        <dbReference type="ARBA" id="ARBA00022723"/>
    </source>
</evidence>
<dbReference type="PROSITE" id="PS51669">
    <property type="entry name" value="4FE4S_MOW_BIS_MGD"/>
    <property type="match status" value="1"/>
</dbReference>
<dbReference type="SUPFAM" id="SSF50692">
    <property type="entry name" value="ADC-like"/>
    <property type="match status" value="1"/>
</dbReference>
<dbReference type="PATRIC" id="fig|1162668.3.peg.2014"/>
<dbReference type="HOGENOM" id="CLU_000422_4_0_0"/>
<organism evidence="7 8">
    <name type="scientific">Leptospirillum ferrooxidans (strain C2-3)</name>
    <dbReference type="NCBI Taxonomy" id="1162668"/>
    <lineage>
        <taxon>Bacteria</taxon>
        <taxon>Pseudomonadati</taxon>
        <taxon>Nitrospirota</taxon>
        <taxon>Nitrospiria</taxon>
        <taxon>Nitrospirales</taxon>
        <taxon>Nitrospiraceae</taxon>
        <taxon>Leptospirillum</taxon>
    </lineage>
</organism>
<dbReference type="GO" id="GO:0022904">
    <property type="term" value="P:respiratory electron transport chain"/>
    <property type="evidence" value="ECO:0007669"/>
    <property type="project" value="TreeGrafter"/>
</dbReference>
<reference evidence="8" key="2">
    <citation type="submission" date="2012-03" db="EMBL/GenBank/DDBJ databases">
        <title>The complete genome sequence of the pioneer microbe on fresh volcanic deposit, Leptospirillum ferrooxidans strain C2-3.</title>
        <authorList>
            <person name="Fujimura R."/>
            <person name="Sato Y."/>
            <person name="Nishizawa T."/>
            <person name="Nanba K."/>
            <person name="Oshima K."/>
            <person name="Hattori M."/>
            <person name="Kamijo T."/>
            <person name="Ohta H."/>
        </authorList>
    </citation>
    <scope>NUCLEOTIDE SEQUENCE [LARGE SCALE GENOMIC DNA]</scope>
    <source>
        <strain evidence="8">C2-3</strain>
    </source>
</reference>
<dbReference type="Pfam" id="PF01568">
    <property type="entry name" value="Molydop_binding"/>
    <property type="match status" value="1"/>
</dbReference>
<dbReference type="CDD" id="cd02775">
    <property type="entry name" value="MopB_CT"/>
    <property type="match status" value="1"/>
</dbReference>
<keyword evidence="3" id="KW-0408">Iron</keyword>
<dbReference type="PANTHER" id="PTHR43105">
    <property type="entry name" value="RESPIRATORY NITRATE REDUCTASE"/>
    <property type="match status" value="1"/>
</dbReference>
<evidence type="ECO:0000313" key="7">
    <source>
        <dbReference type="EMBL" id="BAM07374.1"/>
    </source>
</evidence>
<sequence length="651" mass="71904">MNVETEKEAIIRVTSSEGEGPNEGSLCAIGRFGFSHVQSTERLDKPYARSFSRLVPTEWDSVIPELAEKLSSIVRVGPDRIATLVSPRIPMEDAYLIQGFSRRVLRSNYIDSGARYGFMNAAYPIGKATGTLRPMVDHQDLLKAKVILVIGADPTSESNITGLFLKRAVRKEKSRMYYVGSESVSITSRAKDHIRVLPGGEGLFAWILSEEISSQEAHRHPDFLSRKEELFKSFNVDPQAYTRLVQDLREAQTGIIITGRVFHRIQSAYAAMENLLRMVQSLGWVEKEGCGILPLPEVGNDLGVLMMGATYEWLPGLLDSQDSECKKKWESTWGDHLSYGKGGGLKEILEGINAGNIKGLISFGENPLTHFSPHSGVHEILAKLELIVSIDLFQTSLSDQAHYLLPAASSYERAGHVVSVEGFVQSLSPAMTYWGESLSDGEIVSRLSESMGHPLSNGSTSEISKEIFTLMPDLSPSTRNGEHFMGPTGNLILPTQTPQPPHKADRNTVSQKMHSNHKEASSAHSPILPENISGEGEFVLALNKSLFHSGKMTLLDPSLMKMKSAASLRINRQTAKKLKIKKNELVLIENKYGTCTIPVELTSGVTENELQVPYHFVSPDLLSLFPGEMNYSGPCHTVTMLRTRVTLKKIE</sequence>
<dbReference type="Pfam" id="PF00384">
    <property type="entry name" value="Molybdopterin"/>
    <property type="match status" value="1"/>
</dbReference>
<feature type="region of interest" description="Disordered" evidence="5">
    <location>
        <begin position="493"/>
        <end position="528"/>
    </location>
</feature>
<evidence type="ECO:0000256" key="4">
    <source>
        <dbReference type="ARBA" id="ARBA00023014"/>
    </source>
</evidence>
<evidence type="ECO:0000256" key="3">
    <source>
        <dbReference type="ARBA" id="ARBA00023004"/>
    </source>
</evidence>
<dbReference type="InterPro" id="IPR006963">
    <property type="entry name" value="Mopterin_OxRdtase_4Fe-4S_dom"/>
</dbReference>
<dbReference type="InterPro" id="IPR009010">
    <property type="entry name" value="Asp_de-COase-like_dom_sf"/>
</dbReference>
<feature type="domain" description="4Fe-4S Mo/W bis-MGD-type" evidence="6">
    <location>
        <begin position="1"/>
        <end position="41"/>
    </location>
</feature>
<dbReference type="AlphaFoldDB" id="I0IQ25"/>